<reference evidence="10 11" key="1">
    <citation type="submission" date="2010-08" db="EMBL/GenBank/DDBJ databases">
        <authorList>
            <person name="Weinstock G."/>
            <person name="Sodergren E."/>
            <person name="Clifton S."/>
            <person name="Fulton L."/>
            <person name="Fulton B."/>
            <person name="Courtney L."/>
            <person name="Fronick C."/>
            <person name="Harrison M."/>
            <person name="Strong C."/>
            <person name="Farmer C."/>
            <person name="Delahaunty K."/>
            <person name="Markovic C."/>
            <person name="Hall O."/>
            <person name="Minx P."/>
            <person name="Tomlinson C."/>
            <person name="Mitreva M."/>
            <person name="Hou S."/>
            <person name="Chen J."/>
            <person name="Wollam A."/>
            <person name="Pepin K.H."/>
            <person name="Johnson M."/>
            <person name="Bhonagiri V."/>
            <person name="Zhang X."/>
            <person name="Suruliraj S."/>
            <person name="Warren W."/>
            <person name="Chinwalla A."/>
            <person name="Mardis E.R."/>
            <person name="Wilson R.K."/>
        </authorList>
    </citation>
    <scope>NUCLEOTIDE SEQUENCE [LARGE SCALE GENOMIC DNA]</scope>
    <source>
        <strain evidence="10 11">F0359</strain>
    </source>
</reference>
<evidence type="ECO:0000256" key="1">
    <source>
        <dbReference type="ARBA" id="ARBA00004141"/>
    </source>
</evidence>
<proteinExistence type="inferred from homology"/>
<evidence type="ECO:0000256" key="2">
    <source>
        <dbReference type="ARBA" id="ARBA00004236"/>
    </source>
</evidence>
<dbReference type="InterPro" id="IPR010920">
    <property type="entry name" value="LSM_dom_sf"/>
</dbReference>
<feature type="transmembrane region" description="Helical" evidence="8">
    <location>
        <begin position="16"/>
        <end position="37"/>
    </location>
</feature>
<accession>E2ZAM7</accession>
<evidence type="ECO:0000256" key="4">
    <source>
        <dbReference type="ARBA" id="ARBA00022475"/>
    </source>
</evidence>
<evidence type="ECO:0000313" key="11">
    <source>
        <dbReference type="Proteomes" id="UP000003195"/>
    </source>
</evidence>
<evidence type="ECO:0000256" key="3">
    <source>
        <dbReference type="ARBA" id="ARBA00008017"/>
    </source>
</evidence>
<keyword evidence="11" id="KW-1185">Reference proteome</keyword>
<comment type="caution">
    <text evidence="10">The sequence shown here is derived from an EMBL/GenBank/DDBJ whole genome shotgun (WGS) entry which is preliminary data.</text>
</comment>
<feature type="domain" description="Mechanosensitive ion channel MscS" evidence="9">
    <location>
        <begin position="108"/>
        <end position="172"/>
    </location>
</feature>
<evidence type="ECO:0000259" key="9">
    <source>
        <dbReference type="Pfam" id="PF00924"/>
    </source>
</evidence>
<dbReference type="AlphaFoldDB" id="E2ZAM7"/>
<dbReference type="PANTHER" id="PTHR30460">
    <property type="entry name" value="MODERATE CONDUCTANCE MECHANOSENSITIVE CHANNEL YBIO"/>
    <property type="match status" value="1"/>
</dbReference>
<comment type="subcellular location">
    <subcellularLocation>
        <location evidence="2">Cell membrane</location>
    </subcellularLocation>
    <subcellularLocation>
        <location evidence="1">Membrane</location>
        <topology evidence="1">Multi-pass membrane protein</topology>
    </subcellularLocation>
</comment>
<evidence type="ECO:0000256" key="5">
    <source>
        <dbReference type="ARBA" id="ARBA00022692"/>
    </source>
</evidence>
<gene>
    <name evidence="10" type="ORF">HMPREF9429_00491</name>
</gene>
<dbReference type="InterPro" id="IPR023408">
    <property type="entry name" value="MscS_beta-dom_sf"/>
</dbReference>
<keyword evidence="5 8" id="KW-0812">Transmembrane</keyword>
<dbReference type="Gene3D" id="1.10.287.1260">
    <property type="match status" value="1"/>
</dbReference>
<dbReference type="OrthoDB" id="9809206at2"/>
<dbReference type="eggNOG" id="COG0668">
    <property type="taxonomic scope" value="Bacteria"/>
</dbReference>
<evidence type="ECO:0000256" key="6">
    <source>
        <dbReference type="ARBA" id="ARBA00022989"/>
    </source>
</evidence>
<evidence type="ECO:0000256" key="8">
    <source>
        <dbReference type="SAM" id="Phobius"/>
    </source>
</evidence>
<name>E2ZAM7_9FIRM</name>
<dbReference type="STRING" id="706434.HMPREF9429_00491"/>
<dbReference type="Proteomes" id="UP000003195">
    <property type="component" value="Unassembled WGS sequence"/>
</dbReference>
<dbReference type="SUPFAM" id="SSF82861">
    <property type="entry name" value="Mechanosensitive channel protein MscS (YggB), transmembrane region"/>
    <property type="match status" value="1"/>
</dbReference>
<dbReference type="Pfam" id="PF00924">
    <property type="entry name" value="MS_channel_2nd"/>
    <property type="match status" value="1"/>
</dbReference>
<dbReference type="GO" id="GO:0008381">
    <property type="term" value="F:mechanosensitive monoatomic ion channel activity"/>
    <property type="evidence" value="ECO:0007669"/>
    <property type="project" value="InterPro"/>
</dbReference>
<organism evidence="10 11">
    <name type="scientific">Megasphaera micronuciformis F0359</name>
    <dbReference type="NCBI Taxonomy" id="706434"/>
    <lineage>
        <taxon>Bacteria</taxon>
        <taxon>Bacillati</taxon>
        <taxon>Bacillota</taxon>
        <taxon>Negativicutes</taxon>
        <taxon>Veillonellales</taxon>
        <taxon>Veillonellaceae</taxon>
        <taxon>Megasphaera</taxon>
    </lineage>
</organism>
<dbReference type="InterPro" id="IPR011014">
    <property type="entry name" value="MscS_channel_TM-2"/>
</dbReference>
<keyword evidence="4" id="KW-1003">Cell membrane</keyword>
<keyword evidence="6 8" id="KW-1133">Transmembrane helix</keyword>
<dbReference type="SUPFAM" id="SSF50182">
    <property type="entry name" value="Sm-like ribonucleoproteins"/>
    <property type="match status" value="1"/>
</dbReference>
<dbReference type="EMBL" id="AECS01000011">
    <property type="protein sequence ID" value="EFQ04738.1"/>
    <property type="molecule type" value="Genomic_DNA"/>
</dbReference>
<sequence length="279" mass="30400">MQAILQEYGETLATKGLRIILILICTYAAYRLCEFIVARVGGVPMGHLGGKRRRRGETLLSIIQHVLFATFCFFGLMSLLRELDIDTTSLLAGVSIIGLSVGVGAQSLVKDFVAGFFILVENQYAIGDIIRIKGLTGKVLELTLRTTKLEGSDHVIHIVPNGLIDTVTNYSKETYFGAVRICVSQDYDPEKVMKILNDSLAAVSGLKELKPGAAVSGLSSMDKDSFFYDVNLPSAWVDSYTVCAAYQYEAAKRLYTAGIVLRSIRIGGPELVKENGMSA</sequence>
<feature type="transmembrane region" description="Helical" evidence="8">
    <location>
        <begin position="89"/>
        <end position="109"/>
    </location>
</feature>
<dbReference type="InterPro" id="IPR045276">
    <property type="entry name" value="YbiO_bact"/>
</dbReference>
<protein>
    <submittedName>
        <fullName evidence="10">Transporter, small conductance mechanosensitive ion channel MscS family protein</fullName>
    </submittedName>
</protein>
<keyword evidence="7 8" id="KW-0472">Membrane</keyword>
<dbReference type="GO" id="GO:0005886">
    <property type="term" value="C:plasma membrane"/>
    <property type="evidence" value="ECO:0007669"/>
    <property type="project" value="UniProtKB-SubCell"/>
</dbReference>
<comment type="similarity">
    <text evidence="3">Belongs to the MscS (TC 1.A.23) family.</text>
</comment>
<dbReference type="Gene3D" id="2.30.30.60">
    <property type="match status" value="1"/>
</dbReference>
<dbReference type="PANTHER" id="PTHR30460:SF0">
    <property type="entry name" value="MODERATE CONDUCTANCE MECHANOSENSITIVE CHANNEL YBIO"/>
    <property type="match status" value="1"/>
</dbReference>
<evidence type="ECO:0000313" key="10">
    <source>
        <dbReference type="EMBL" id="EFQ04738.1"/>
    </source>
</evidence>
<evidence type="ECO:0000256" key="7">
    <source>
        <dbReference type="ARBA" id="ARBA00023136"/>
    </source>
</evidence>
<feature type="transmembrane region" description="Helical" evidence="8">
    <location>
        <begin position="58"/>
        <end position="77"/>
    </location>
</feature>
<dbReference type="HOGENOM" id="CLU_037945_8_2_9"/>
<dbReference type="InterPro" id="IPR006685">
    <property type="entry name" value="MscS_channel_2nd"/>
</dbReference>